<dbReference type="Pfam" id="PF09580">
    <property type="entry name" value="Spore_YhcN_YlaJ"/>
    <property type="match status" value="1"/>
</dbReference>
<feature type="region of interest" description="Disordered" evidence="1">
    <location>
        <begin position="342"/>
        <end position="365"/>
    </location>
</feature>
<evidence type="ECO:0000256" key="1">
    <source>
        <dbReference type="SAM" id="MobiDB-lite"/>
    </source>
</evidence>
<feature type="signal peptide" evidence="2">
    <location>
        <begin position="1"/>
        <end position="24"/>
    </location>
</feature>
<keyword evidence="4" id="KW-1185">Reference proteome</keyword>
<dbReference type="RefSeq" id="WP_213656130.1">
    <property type="nucleotide sequence ID" value="NZ_BOSL01000015.1"/>
</dbReference>
<feature type="chain" id="PRO_5047400689" description="Sporulation protein" evidence="2">
    <location>
        <begin position="25"/>
        <end position="365"/>
    </location>
</feature>
<dbReference type="EMBL" id="BOSL01000015">
    <property type="protein sequence ID" value="GIP55041.1"/>
    <property type="molecule type" value="Genomic_DNA"/>
</dbReference>
<evidence type="ECO:0008006" key="5">
    <source>
        <dbReference type="Google" id="ProtNLM"/>
    </source>
</evidence>
<evidence type="ECO:0000313" key="4">
    <source>
        <dbReference type="Proteomes" id="UP000679992"/>
    </source>
</evidence>
<protein>
    <recommendedName>
        <fullName evidence="5">Sporulation protein</fullName>
    </recommendedName>
</protein>
<evidence type="ECO:0000256" key="2">
    <source>
        <dbReference type="SAM" id="SignalP"/>
    </source>
</evidence>
<organism evidence="3 4">
    <name type="scientific">Paenibacillus vini</name>
    <dbReference type="NCBI Taxonomy" id="1476024"/>
    <lineage>
        <taxon>Bacteria</taxon>
        <taxon>Bacillati</taxon>
        <taxon>Bacillota</taxon>
        <taxon>Bacilli</taxon>
        <taxon>Bacillales</taxon>
        <taxon>Paenibacillaceae</taxon>
        <taxon>Paenibacillus</taxon>
    </lineage>
</organism>
<accession>A0ABQ4MGB8</accession>
<dbReference type="InterPro" id="IPR019076">
    <property type="entry name" value="Spore_lipoprot_YhcN/YlaJ-like"/>
</dbReference>
<keyword evidence="2" id="KW-0732">Signal</keyword>
<gene>
    <name evidence="3" type="ORF">J42TS3_40760</name>
</gene>
<name>A0ABQ4MGB8_9BACL</name>
<sequence length="365" mass="37652">MRMKKMIQLSLSAALITGMVGITACGTRTDNNKVRTQSLRNHDGRNYDVNSLPEGNRLFSRSAGNGRTERITSLKYSPALSNKVAGLRDVQTAHVVVTDKDAYVALTLHGKNNGAGSRISGKSTGMGTAIDGNRGTTNYGGPYGADYGTRGAGDNGLARGLTGRSGTAGSLFDVTRGGNGSGLMTGRGTRIGLDNNGLGFNGMSGMNGTNNTYGTNGNRNVTGMGTGTGYMGTGTGTMGTRGTGTFHGLGNGTEAGRVTDNVPQKVKDEVSNIVKKTAPHIRNVYVSGNSDFVTQVGNYATQSRGGATLHGFIADFENTIQRVFPSRAGTMTGPNGYAPTTPNGINGGTHGSGINRNGYSGGVTR</sequence>
<comment type="caution">
    <text evidence="3">The sequence shown here is derived from an EMBL/GenBank/DDBJ whole genome shotgun (WGS) entry which is preliminary data.</text>
</comment>
<dbReference type="PROSITE" id="PS51257">
    <property type="entry name" value="PROKAR_LIPOPROTEIN"/>
    <property type="match status" value="1"/>
</dbReference>
<proteinExistence type="predicted"/>
<reference evidence="3 4" key="1">
    <citation type="submission" date="2021-03" db="EMBL/GenBank/DDBJ databases">
        <title>Antimicrobial resistance genes in bacteria isolated from Japanese honey, and their potential for conferring macrolide and lincosamide resistance in the American foulbrood pathogen Paenibacillus larvae.</title>
        <authorList>
            <person name="Okamoto M."/>
            <person name="Kumagai M."/>
            <person name="Kanamori H."/>
            <person name="Takamatsu D."/>
        </authorList>
    </citation>
    <scope>NUCLEOTIDE SEQUENCE [LARGE SCALE GENOMIC DNA]</scope>
    <source>
        <strain evidence="3 4">J42TS3</strain>
    </source>
</reference>
<dbReference type="Proteomes" id="UP000679992">
    <property type="component" value="Unassembled WGS sequence"/>
</dbReference>
<evidence type="ECO:0000313" key="3">
    <source>
        <dbReference type="EMBL" id="GIP55041.1"/>
    </source>
</evidence>